<evidence type="ECO:0000256" key="1">
    <source>
        <dbReference type="ARBA" id="ARBA00004459"/>
    </source>
</evidence>
<name>A0ABU5NVG5_9GAMM</name>
<dbReference type="Proteomes" id="UP001305746">
    <property type="component" value="Unassembled WGS sequence"/>
</dbReference>
<keyword evidence="2" id="KW-0732">Signal</keyword>
<comment type="subcellular location">
    <subcellularLocation>
        <location evidence="1">Cell outer membrane</location>
        <topology evidence="1">Lipid-anchor</topology>
    </subcellularLocation>
</comment>
<dbReference type="EMBL" id="JAYDCJ010000003">
    <property type="protein sequence ID" value="MEA1079776.1"/>
    <property type="molecule type" value="Genomic_DNA"/>
</dbReference>
<proteinExistence type="predicted"/>
<evidence type="ECO:0000256" key="7">
    <source>
        <dbReference type="SAM" id="MobiDB-lite"/>
    </source>
</evidence>
<evidence type="ECO:0000256" key="6">
    <source>
        <dbReference type="ARBA" id="ARBA00023288"/>
    </source>
</evidence>
<evidence type="ECO:0000256" key="5">
    <source>
        <dbReference type="ARBA" id="ARBA00023237"/>
    </source>
</evidence>
<gene>
    <name evidence="8" type="ORF">U5822_03810</name>
</gene>
<organism evidence="8 9">
    <name type="scientific">Marinobacter qingdaonensis</name>
    <dbReference type="NCBI Taxonomy" id="3108486"/>
    <lineage>
        <taxon>Bacteria</taxon>
        <taxon>Pseudomonadati</taxon>
        <taxon>Pseudomonadota</taxon>
        <taxon>Gammaproteobacteria</taxon>
        <taxon>Pseudomonadales</taxon>
        <taxon>Marinobacteraceae</taxon>
        <taxon>Marinobacter</taxon>
    </lineage>
</organism>
<evidence type="ECO:0000256" key="3">
    <source>
        <dbReference type="ARBA" id="ARBA00023136"/>
    </source>
</evidence>
<dbReference type="NCBIfam" id="NF047847">
    <property type="entry name" value="SS_mature_LptM"/>
    <property type="match status" value="1"/>
</dbReference>
<dbReference type="Pfam" id="PF13627">
    <property type="entry name" value="LptM_cons"/>
    <property type="match status" value="1"/>
</dbReference>
<accession>A0ABU5NVG5</accession>
<reference evidence="8 9" key="1">
    <citation type="submission" date="2023-12" db="EMBL/GenBank/DDBJ databases">
        <title>Marinobacter qingdaonensis sp. nov., isolated from the intertidal sediment of Qingdao, PR China.</title>
        <authorList>
            <person name="Li Y."/>
        </authorList>
    </citation>
    <scope>NUCLEOTIDE SEQUENCE [LARGE SCALE GENOMIC DNA]</scope>
    <source>
        <strain evidence="8 9">ASW11-75</strain>
    </source>
</reference>
<dbReference type="InterPro" id="IPR032831">
    <property type="entry name" value="LptM_cons"/>
</dbReference>
<protein>
    <submittedName>
        <fullName evidence="8">Lipoprotein</fullName>
    </submittedName>
</protein>
<comment type="caution">
    <text evidence="8">The sequence shown here is derived from an EMBL/GenBank/DDBJ whole genome shotgun (WGS) entry which is preliminary data.</text>
</comment>
<evidence type="ECO:0000256" key="2">
    <source>
        <dbReference type="ARBA" id="ARBA00022729"/>
    </source>
</evidence>
<evidence type="ECO:0000256" key="4">
    <source>
        <dbReference type="ARBA" id="ARBA00023139"/>
    </source>
</evidence>
<keyword evidence="9" id="KW-1185">Reference proteome</keyword>
<keyword evidence="5" id="KW-0998">Cell outer membrane</keyword>
<evidence type="ECO:0000313" key="9">
    <source>
        <dbReference type="Proteomes" id="UP001305746"/>
    </source>
</evidence>
<dbReference type="RefSeq" id="WP_322854298.1">
    <property type="nucleotide sequence ID" value="NZ_JAYDCJ010000003.1"/>
</dbReference>
<feature type="region of interest" description="Disordered" evidence="7">
    <location>
        <begin position="25"/>
        <end position="58"/>
    </location>
</feature>
<keyword evidence="6 8" id="KW-0449">Lipoprotein</keyword>
<evidence type="ECO:0000313" key="8">
    <source>
        <dbReference type="EMBL" id="MEA1079776.1"/>
    </source>
</evidence>
<dbReference type="PROSITE" id="PS51257">
    <property type="entry name" value="PROKAR_LIPOPROTEIN"/>
    <property type="match status" value="1"/>
</dbReference>
<keyword evidence="4" id="KW-0564">Palmitate</keyword>
<keyword evidence="3" id="KW-0472">Membrane</keyword>
<sequence>MRAVKLTITGLVLLMALSGCGQKGPLYREAPAEVPGTAASAPAEPGSRDVRDDEEAGD</sequence>